<keyword evidence="2" id="KW-1185">Reference proteome</keyword>
<protein>
    <submittedName>
        <fullName evidence="1">DUF2806 domain-containing protein</fullName>
    </submittedName>
</protein>
<accession>A0A5M8QU88</accession>
<dbReference type="Pfam" id="PF10987">
    <property type="entry name" value="DUF2806"/>
    <property type="match status" value="1"/>
</dbReference>
<comment type="caution">
    <text evidence="1">The sequence shown here is derived from an EMBL/GenBank/DDBJ whole genome shotgun (WGS) entry which is preliminary data.</text>
</comment>
<gene>
    <name evidence="1" type="ORF">FEM33_15575</name>
</gene>
<dbReference type="AlphaFoldDB" id="A0A5M8QU88"/>
<dbReference type="OrthoDB" id="886161at2"/>
<proteinExistence type="predicted"/>
<dbReference type="RefSeq" id="WP_139012950.1">
    <property type="nucleotide sequence ID" value="NZ_VBSN01000044.1"/>
</dbReference>
<dbReference type="Proteomes" id="UP000323994">
    <property type="component" value="Unassembled WGS sequence"/>
</dbReference>
<reference evidence="1 2" key="1">
    <citation type="submission" date="2019-05" db="EMBL/GenBank/DDBJ databases">
        <authorList>
            <person name="Qu J.-H."/>
        </authorList>
    </citation>
    <scope>NUCLEOTIDE SEQUENCE [LARGE SCALE GENOMIC DNA]</scope>
    <source>
        <strain evidence="1 2">NS28</strain>
    </source>
</reference>
<evidence type="ECO:0000313" key="1">
    <source>
        <dbReference type="EMBL" id="KAA6438838.1"/>
    </source>
</evidence>
<dbReference type="EMBL" id="VBSN01000044">
    <property type="protein sequence ID" value="KAA6438838.1"/>
    <property type="molecule type" value="Genomic_DNA"/>
</dbReference>
<dbReference type="InterPro" id="IPR021254">
    <property type="entry name" value="DUF2806"/>
</dbReference>
<name>A0A5M8QU88_9BACT</name>
<sequence>MGEESGSGFNVKDLLGIAGLSEAFVKLAELIFSTGSRLTKSHFIKKDADAKAYEMRALASAKSDAIRVLAKASKEAAENSTGVSINQEGYEISSLPISDADKLSSLPEVSLAERTEDRILLQEAKKQQNIESVTAFAAEQLSDDPEVSKDPVDPDWATRFFENAKGISNEEMQMIWGKILAGEIKKPGSFSLRTLEVVKSLNKEEAELFASHSHKVFKFPDGQHGFISMENNKILITELVKMQESGLVLFNDLKWSNYDDVEPVTKQYFINYGALIELSNKTRRGFGLDVYFLTTAGVELLNLINPKEDFKYLFGLVEEMRSSSLDVVPALIIERDAHGNPRAIREIARP</sequence>
<evidence type="ECO:0000313" key="2">
    <source>
        <dbReference type="Proteomes" id="UP000323994"/>
    </source>
</evidence>
<organism evidence="1 2">
    <name type="scientific">Dyadobacter flavalbus</name>
    <dbReference type="NCBI Taxonomy" id="2579942"/>
    <lineage>
        <taxon>Bacteria</taxon>
        <taxon>Pseudomonadati</taxon>
        <taxon>Bacteroidota</taxon>
        <taxon>Cytophagia</taxon>
        <taxon>Cytophagales</taxon>
        <taxon>Spirosomataceae</taxon>
        <taxon>Dyadobacter</taxon>
    </lineage>
</organism>